<dbReference type="Pfam" id="PF07690">
    <property type="entry name" value="MFS_1"/>
    <property type="match status" value="1"/>
</dbReference>
<feature type="transmembrane region" description="Helical" evidence="6">
    <location>
        <begin position="283"/>
        <end position="306"/>
    </location>
</feature>
<evidence type="ECO:0000313" key="8">
    <source>
        <dbReference type="EMBL" id="MFC7246839.1"/>
    </source>
</evidence>
<name>A0ABW2H3Q9_9ACTN</name>
<dbReference type="InterPro" id="IPR020846">
    <property type="entry name" value="MFS_dom"/>
</dbReference>
<evidence type="ECO:0000256" key="3">
    <source>
        <dbReference type="ARBA" id="ARBA00022989"/>
    </source>
</evidence>
<protein>
    <submittedName>
        <fullName evidence="8">MFS transporter</fullName>
    </submittedName>
</protein>
<keyword evidence="4 6" id="KW-0472">Membrane</keyword>
<organism evidence="8 9">
    <name type="scientific">Catellatospora aurea</name>
    <dbReference type="NCBI Taxonomy" id="1337874"/>
    <lineage>
        <taxon>Bacteria</taxon>
        <taxon>Bacillati</taxon>
        <taxon>Actinomycetota</taxon>
        <taxon>Actinomycetes</taxon>
        <taxon>Micromonosporales</taxon>
        <taxon>Micromonosporaceae</taxon>
        <taxon>Catellatospora</taxon>
    </lineage>
</organism>
<evidence type="ECO:0000313" key="9">
    <source>
        <dbReference type="Proteomes" id="UP001596392"/>
    </source>
</evidence>
<reference evidence="9" key="1">
    <citation type="journal article" date="2019" name="Int. J. Syst. Evol. Microbiol.">
        <title>The Global Catalogue of Microorganisms (GCM) 10K type strain sequencing project: providing services to taxonomists for standard genome sequencing and annotation.</title>
        <authorList>
            <consortium name="The Broad Institute Genomics Platform"/>
            <consortium name="The Broad Institute Genome Sequencing Center for Infectious Disease"/>
            <person name="Wu L."/>
            <person name="Ma J."/>
        </authorList>
    </citation>
    <scope>NUCLEOTIDE SEQUENCE [LARGE SCALE GENOMIC DNA]</scope>
    <source>
        <strain evidence="9">CGMCC 1.9106</strain>
    </source>
</reference>
<dbReference type="Proteomes" id="UP001596392">
    <property type="component" value="Unassembled WGS sequence"/>
</dbReference>
<feature type="transmembrane region" description="Helical" evidence="6">
    <location>
        <begin position="129"/>
        <end position="148"/>
    </location>
</feature>
<feature type="transmembrane region" description="Helical" evidence="6">
    <location>
        <begin position="103"/>
        <end position="123"/>
    </location>
</feature>
<dbReference type="SUPFAM" id="SSF103473">
    <property type="entry name" value="MFS general substrate transporter"/>
    <property type="match status" value="1"/>
</dbReference>
<dbReference type="PANTHER" id="PTHR11360">
    <property type="entry name" value="MONOCARBOXYLATE TRANSPORTER"/>
    <property type="match status" value="1"/>
</dbReference>
<feature type="transmembrane region" description="Helical" evidence="6">
    <location>
        <begin position="192"/>
        <end position="212"/>
    </location>
</feature>
<dbReference type="InterPro" id="IPR011701">
    <property type="entry name" value="MFS"/>
</dbReference>
<keyword evidence="9" id="KW-1185">Reference proteome</keyword>
<comment type="caution">
    <text evidence="8">The sequence shown here is derived from an EMBL/GenBank/DDBJ whole genome shotgun (WGS) entry which is preliminary data.</text>
</comment>
<feature type="region of interest" description="Disordered" evidence="5">
    <location>
        <begin position="227"/>
        <end position="262"/>
    </location>
</feature>
<keyword evidence="2 6" id="KW-0812">Transmembrane</keyword>
<feature type="transmembrane region" description="Helical" evidence="6">
    <location>
        <begin position="376"/>
        <end position="397"/>
    </location>
</feature>
<proteinExistence type="predicted"/>
<feature type="compositionally biased region" description="Pro residues" evidence="5">
    <location>
        <begin position="250"/>
        <end position="259"/>
    </location>
</feature>
<keyword evidence="3 6" id="KW-1133">Transmembrane helix</keyword>
<feature type="domain" description="Major facilitator superfamily (MFS) profile" evidence="7">
    <location>
        <begin position="36"/>
        <end position="464"/>
    </location>
</feature>
<dbReference type="PROSITE" id="PS50850">
    <property type="entry name" value="MFS"/>
    <property type="match status" value="1"/>
</dbReference>
<dbReference type="CDD" id="cd17355">
    <property type="entry name" value="MFS_YcxA_like"/>
    <property type="match status" value="1"/>
</dbReference>
<evidence type="ECO:0000256" key="1">
    <source>
        <dbReference type="ARBA" id="ARBA00004651"/>
    </source>
</evidence>
<feature type="transmembrane region" description="Helical" evidence="6">
    <location>
        <begin position="409"/>
        <end position="431"/>
    </location>
</feature>
<dbReference type="PANTHER" id="PTHR11360:SF284">
    <property type="entry name" value="EG:103B4.3 PROTEIN-RELATED"/>
    <property type="match status" value="1"/>
</dbReference>
<evidence type="ECO:0000256" key="4">
    <source>
        <dbReference type="ARBA" id="ARBA00023136"/>
    </source>
</evidence>
<evidence type="ECO:0000256" key="2">
    <source>
        <dbReference type="ARBA" id="ARBA00022692"/>
    </source>
</evidence>
<dbReference type="InterPro" id="IPR050327">
    <property type="entry name" value="Proton-linked_MCT"/>
</dbReference>
<gene>
    <name evidence="8" type="ORF">ACFQO7_30550</name>
</gene>
<evidence type="ECO:0000259" key="7">
    <source>
        <dbReference type="PROSITE" id="PS50850"/>
    </source>
</evidence>
<dbReference type="InterPro" id="IPR036259">
    <property type="entry name" value="MFS_trans_sf"/>
</dbReference>
<evidence type="ECO:0000256" key="5">
    <source>
        <dbReference type="SAM" id="MobiDB-lite"/>
    </source>
</evidence>
<feature type="transmembrane region" description="Helical" evidence="6">
    <location>
        <begin position="352"/>
        <end position="370"/>
    </location>
</feature>
<feature type="transmembrane region" description="Helical" evidence="6">
    <location>
        <begin position="318"/>
        <end position="340"/>
    </location>
</feature>
<comment type="subcellular location">
    <subcellularLocation>
        <location evidence="1">Cell membrane</location>
        <topology evidence="1">Multi-pass membrane protein</topology>
    </subcellularLocation>
</comment>
<dbReference type="Gene3D" id="1.20.1250.20">
    <property type="entry name" value="MFS general substrate transporter like domains"/>
    <property type="match status" value="2"/>
</dbReference>
<dbReference type="EMBL" id="JBHTAC010000045">
    <property type="protein sequence ID" value="MFC7246839.1"/>
    <property type="molecule type" value="Genomic_DNA"/>
</dbReference>
<feature type="transmembrane region" description="Helical" evidence="6">
    <location>
        <begin position="33"/>
        <end position="53"/>
    </location>
</feature>
<evidence type="ECO:0000256" key="6">
    <source>
        <dbReference type="SAM" id="Phobius"/>
    </source>
</evidence>
<dbReference type="RefSeq" id="WP_376809624.1">
    <property type="nucleotide sequence ID" value="NZ_JBHTAC010000045.1"/>
</dbReference>
<feature type="transmembrane region" description="Helical" evidence="6">
    <location>
        <begin position="73"/>
        <end position="94"/>
    </location>
</feature>
<accession>A0ABW2H3Q9</accession>
<feature type="transmembrane region" description="Helical" evidence="6">
    <location>
        <begin position="160"/>
        <end position="180"/>
    </location>
</feature>
<feature type="transmembrane region" description="Helical" evidence="6">
    <location>
        <begin position="437"/>
        <end position="460"/>
    </location>
</feature>
<sequence length="472" mass="49221">MAFRPLFAAGEIAHDGHVTLLENRVNRTRSQNLAWAVAAVALVSIVGAAGFRATPGVLIEPLEQAFGWSRGTISAAVSINLVLYGLTSPFAAALMERFGMRRVVAGALLLVAAGSGLTVFMTASWQLMLLWGVLVGLGTGSMALAFVATFTSRWFVKHRGLVTGVLTAGGAAGQLVFLPLLANLVQAYDWRVAALTVAGSALLVVPLVLWLLRDDPADLGITAYGASASDSSRQPAWTADSRGLLTSGPDTPPDTPPAAPTVSTGAARRALGALRDAAKTRTFWLLAGGFAICGATTNGLVGTHFIPAAHDHGMPTTTAASLLALVGIFDIVGTIASGWLTDRFDPRWLLGIYYALRGLSLMILPGLFAADPHPSMLVFILFYGLDWVATVPPTIALCRKHFGASGAIVFGWVFASHQFGAAGIALVAGLVRDSSGSYAAAFYGAGLLSLAATAMSLAIVRPGVVRRWRLAS</sequence>